<proteinExistence type="predicted"/>
<reference evidence="1" key="1">
    <citation type="submission" date="2014-11" db="EMBL/GenBank/DDBJ databases">
        <authorList>
            <person name="Amaro Gonzalez C."/>
        </authorList>
    </citation>
    <scope>NUCLEOTIDE SEQUENCE</scope>
</reference>
<name>A0A0E9XLS2_ANGAN</name>
<accession>A0A0E9XLS2</accession>
<dbReference type="AlphaFoldDB" id="A0A0E9XLS2"/>
<organism evidence="1">
    <name type="scientific">Anguilla anguilla</name>
    <name type="common">European freshwater eel</name>
    <name type="synonym">Muraena anguilla</name>
    <dbReference type="NCBI Taxonomy" id="7936"/>
    <lineage>
        <taxon>Eukaryota</taxon>
        <taxon>Metazoa</taxon>
        <taxon>Chordata</taxon>
        <taxon>Craniata</taxon>
        <taxon>Vertebrata</taxon>
        <taxon>Euteleostomi</taxon>
        <taxon>Actinopterygii</taxon>
        <taxon>Neopterygii</taxon>
        <taxon>Teleostei</taxon>
        <taxon>Anguilliformes</taxon>
        <taxon>Anguillidae</taxon>
        <taxon>Anguilla</taxon>
    </lineage>
</organism>
<evidence type="ECO:0000313" key="1">
    <source>
        <dbReference type="EMBL" id="JAI03620.1"/>
    </source>
</evidence>
<sequence length="43" mass="4751">MERVSVSVKAHVHVGLNVLLWAVIVSHCSCVTERSLLFCKLDA</sequence>
<reference evidence="1" key="2">
    <citation type="journal article" date="2015" name="Fish Shellfish Immunol.">
        <title>Early steps in the European eel (Anguilla anguilla)-Vibrio vulnificus interaction in the gills: Role of the RtxA13 toxin.</title>
        <authorList>
            <person name="Callol A."/>
            <person name="Pajuelo D."/>
            <person name="Ebbesson L."/>
            <person name="Teles M."/>
            <person name="MacKenzie S."/>
            <person name="Amaro C."/>
        </authorList>
    </citation>
    <scope>NUCLEOTIDE SEQUENCE</scope>
</reference>
<protein>
    <submittedName>
        <fullName evidence="1">Uncharacterized protein</fullName>
    </submittedName>
</protein>
<dbReference type="EMBL" id="GBXM01004958">
    <property type="protein sequence ID" value="JAI03620.1"/>
    <property type="molecule type" value="Transcribed_RNA"/>
</dbReference>